<evidence type="ECO:0000313" key="1">
    <source>
        <dbReference type="EMBL" id="TSC90999.1"/>
    </source>
</evidence>
<gene>
    <name evidence="1" type="ORF">CEN92_341</name>
</gene>
<evidence type="ECO:0000313" key="2">
    <source>
        <dbReference type="Proteomes" id="UP000318296"/>
    </source>
</evidence>
<dbReference type="Proteomes" id="UP000318296">
    <property type="component" value="Unassembled WGS sequence"/>
</dbReference>
<dbReference type="AlphaFoldDB" id="A0A554LEC6"/>
<name>A0A554LEC6_9BACT</name>
<comment type="caution">
    <text evidence="1">The sequence shown here is derived from an EMBL/GenBank/DDBJ whole genome shotgun (WGS) entry which is preliminary data.</text>
</comment>
<sequence length="75" mass="9229">MKPDKKYIWDYDLKSIDLKNKRILRWYLSRKINFGDWESLKSELIKKHLDYLEIDPTLKQMLKKYYASKKAEDNS</sequence>
<proteinExistence type="predicted"/>
<accession>A0A554LEC6</accession>
<protein>
    <submittedName>
        <fullName evidence="1">Uncharacterized protein</fullName>
    </submittedName>
</protein>
<dbReference type="EMBL" id="VMGH01000049">
    <property type="protein sequence ID" value="TSC90999.1"/>
    <property type="molecule type" value="Genomic_DNA"/>
</dbReference>
<organism evidence="1 2">
    <name type="scientific">Candidatus Berkelbacteria bacterium Licking1014_96</name>
    <dbReference type="NCBI Taxonomy" id="2017149"/>
    <lineage>
        <taxon>Bacteria</taxon>
        <taxon>Candidatus Berkelbacteria</taxon>
    </lineage>
</organism>
<reference evidence="1 2" key="1">
    <citation type="submission" date="2017-07" db="EMBL/GenBank/DDBJ databases">
        <title>Mechanisms for carbon and nitrogen cycling indicate functional differentiation within the Candidate Phyla Radiation.</title>
        <authorList>
            <person name="Danczak R.E."/>
            <person name="Johnston M.D."/>
            <person name="Kenah C."/>
            <person name="Slattery M."/>
            <person name="Wrighton K.C."/>
            <person name="Wilkins M.J."/>
        </authorList>
    </citation>
    <scope>NUCLEOTIDE SEQUENCE [LARGE SCALE GENOMIC DNA]</scope>
    <source>
        <strain evidence="1">Licking1014_96</strain>
    </source>
</reference>